<dbReference type="GO" id="GO:0055085">
    <property type="term" value="P:transmembrane transport"/>
    <property type="evidence" value="ECO:0007669"/>
    <property type="project" value="InterPro"/>
</dbReference>
<feature type="transmembrane region" description="Helical" evidence="7">
    <location>
        <begin position="110"/>
        <end position="131"/>
    </location>
</feature>
<dbReference type="Gene3D" id="1.10.3720.10">
    <property type="entry name" value="MetI-like"/>
    <property type="match status" value="1"/>
</dbReference>
<accession>A0A2G6KE64</accession>
<comment type="caution">
    <text evidence="9">The sequence shown here is derived from an EMBL/GenBank/DDBJ whole genome shotgun (WGS) entry which is preliminary data.</text>
</comment>
<name>A0A2G6KE64_9BACT</name>
<keyword evidence="3" id="KW-1003">Cell membrane</keyword>
<evidence type="ECO:0000256" key="3">
    <source>
        <dbReference type="ARBA" id="ARBA00022475"/>
    </source>
</evidence>
<protein>
    <submittedName>
        <fullName evidence="9">Sugar ABC transporter permease</fullName>
    </submittedName>
</protein>
<keyword evidence="4 7" id="KW-0812">Transmembrane</keyword>
<dbReference type="CDD" id="cd06261">
    <property type="entry name" value="TM_PBP2"/>
    <property type="match status" value="1"/>
</dbReference>
<keyword evidence="6 7" id="KW-0472">Membrane</keyword>
<feature type="transmembrane region" description="Helical" evidence="7">
    <location>
        <begin position="12"/>
        <end position="34"/>
    </location>
</feature>
<dbReference type="InterPro" id="IPR035906">
    <property type="entry name" value="MetI-like_sf"/>
</dbReference>
<dbReference type="PROSITE" id="PS50928">
    <property type="entry name" value="ABC_TM1"/>
    <property type="match status" value="1"/>
</dbReference>
<dbReference type="GO" id="GO:0005886">
    <property type="term" value="C:plasma membrane"/>
    <property type="evidence" value="ECO:0007669"/>
    <property type="project" value="UniProtKB-SubCell"/>
</dbReference>
<evidence type="ECO:0000256" key="1">
    <source>
        <dbReference type="ARBA" id="ARBA00004651"/>
    </source>
</evidence>
<evidence type="ECO:0000313" key="9">
    <source>
        <dbReference type="EMBL" id="PIE33925.1"/>
    </source>
</evidence>
<feature type="domain" description="ABC transmembrane type-1" evidence="8">
    <location>
        <begin position="73"/>
        <end position="287"/>
    </location>
</feature>
<sequence>MVKPASSPKTDWFPYTLVIPALIATIAIIFIPMFRTIGYSFMEYILYKPNDKAFNGVANYIKAFNDPIFWSSFLHTIIWIVGIIAFQFLLGLVTALLLNRTFPFRGVARSLILVPWVTPSVITALMWRWMYDGNYGLINQILKQAGLIERFIPWLANSSTALLSIIIALIWQGFPFFAIMLLAGLQAIPQEIYEASEIDGAGPWQNFWRITLPLLRPVILTTILLRTIWVANSLDVIVIMTGGGPGYSTYTLPVYSYIKAYKGMDFGYSSALAVLLTIFIMIFVSGYIRKILKANNEQGT</sequence>
<organism evidence="9 10">
    <name type="scientific">candidate division KSB3 bacterium</name>
    <dbReference type="NCBI Taxonomy" id="2044937"/>
    <lineage>
        <taxon>Bacteria</taxon>
        <taxon>candidate division KSB3</taxon>
    </lineage>
</organism>
<feature type="transmembrane region" description="Helical" evidence="7">
    <location>
        <begin position="223"/>
        <end position="246"/>
    </location>
</feature>
<feature type="transmembrane region" description="Helical" evidence="7">
    <location>
        <begin position="266"/>
        <end position="288"/>
    </location>
</feature>
<dbReference type="Proteomes" id="UP000230821">
    <property type="component" value="Unassembled WGS sequence"/>
</dbReference>
<evidence type="ECO:0000256" key="6">
    <source>
        <dbReference type="ARBA" id="ARBA00023136"/>
    </source>
</evidence>
<dbReference type="PANTHER" id="PTHR43005">
    <property type="entry name" value="BLR7065 PROTEIN"/>
    <property type="match status" value="1"/>
</dbReference>
<dbReference type="AlphaFoldDB" id="A0A2G6KE64"/>
<evidence type="ECO:0000259" key="8">
    <source>
        <dbReference type="PROSITE" id="PS50928"/>
    </source>
</evidence>
<proteinExistence type="inferred from homology"/>
<dbReference type="InterPro" id="IPR000515">
    <property type="entry name" value="MetI-like"/>
</dbReference>
<evidence type="ECO:0000256" key="5">
    <source>
        <dbReference type="ARBA" id="ARBA00022989"/>
    </source>
</evidence>
<keyword evidence="5 7" id="KW-1133">Transmembrane helix</keyword>
<reference evidence="9 10" key="1">
    <citation type="submission" date="2017-10" db="EMBL/GenBank/DDBJ databases">
        <title>Novel microbial diversity and functional potential in the marine mammal oral microbiome.</title>
        <authorList>
            <person name="Dudek N.K."/>
            <person name="Sun C.L."/>
            <person name="Burstein D."/>
            <person name="Kantor R.S."/>
            <person name="Aliaga Goltsman D.S."/>
            <person name="Bik E.M."/>
            <person name="Thomas B.C."/>
            <person name="Banfield J.F."/>
            <person name="Relman D.A."/>
        </authorList>
    </citation>
    <scope>NUCLEOTIDE SEQUENCE [LARGE SCALE GENOMIC DNA]</scope>
    <source>
        <strain evidence="9">DOLJORAL78_47_16</strain>
    </source>
</reference>
<dbReference type="Pfam" id="PF00528">
    <property type="entry name" value="BPD_transp_1"/>
    <property type="match status" value="1"/>
</dbReference>
<keyword evidence="2 7" id="KW-0813">Transport</keyword>
<dbReference type="EMBL" id="PDSK01000093">
    <property type="protein sequence ID" value="PIE33925.1"/>
    <property type="molecule type" value="Genomic_DNA"/>
</dbReference>
<evidence type="ECO:0000256" key="2">
    <source>
        <dbReference type="ARBA" id="ARBA00022448"/>
    </source>
</evidence>
<dbReference type="PANTHER" id="PTHR43005:SF2">
    <property type="entry name" value="INTEGRAL MEMBRANE SUGAR TRANSPORT PROTEIN"/>
    <property type="match status" value="1"/>
</dbReference>
<feature type="transmembrane region" description="Helical" evidence="7">
    <location>
        <begin position="77"/>
        <end position="98"/>
    </location>
</feature>
<evidence type="ECO:0000256" key="4">
    <source>
        <dbReference type="ARBA" id="ARBA00022692"/>
    </source>
</evidence>
<comment type="subcellular location">
    <subcellularLocation>
        <location evidence="1 7">Cell membrane</location>
        <topology evidence="1 7">Multi-pass membrane protein</topology>
    </subcellularLocation>
</comment>
<evidence type="ECO:0000256" key="7">
    <source>
        <dbReference type="RuleBase" id="RU363032"/>
    </source>
</evidence>
<gene>
    <name evidence="9" type="ORF">CSA56_09570</name>
</gene>
<evidence type="ECO:0000313" key="10">
    <source>
        <dbReference type="Proteomes" id="UP000230821"/>
    </source>
</evidence>
<comment type="similarity">
    <text evidence="7">Belongs to the binding-protein-dependent transport system permease family.</text>
</comment>
<dbReference type="SUPFAM" id="SSF161098">
    <property type="entry name" value="MetI-like"/>
    <property type="match status" value="1"/>
</dbReference>